<evidence type="ECO:0000256" key="3">
    <source>
        <dbReference type="ARBA" id="ARBA00023237"/>
    </source>
</evidence>
<dbReference type="InterPro" id="IPR036737">
    <property type="entry name" value="OmpA-like_sf"/>
</dbReference>
<dbReference type="PRINTS" id="PR01021">
    <property type="entry name" value="OMPADOMAIN"/>
</dbReference>
<dbReference type="InterPro" id="IPR006664">
    <property type="entry name" value="OMP_bac"/>
</dbReference>
<dbReference type="Gene3D" id="2.60.40.1120">
    <property type="entry name" value="Carboxypeptidase-like, regulatory domain"/>
    <property type="match status" value="1"/>
</dbReference>
<evidence type="ECO:0000256" key="4">
    <source>
        <dbReference type="PROSITE-ProRule" id="PRU00473"/>
    </source>
</evidence>
<evidence type="ECO:0000313" key="7">
    <source>
        <dbReference type="EMBL" id="MFD2918510.1"/>
    </source>
</evidence>
<feature type="domain" description="OmpA-like" evidence="6">
    <location>
        <begin position="525"/>
        <end position="647"/>
    </location>
</feature>
<keyword evidence="2 4" id="KW-0472">Membrane</keyword>
<evidence type="ECO:0000259" key="6">
    <source>
        <dbReference type="PROSITE" id="PS51123"/>
    </source>
</evidence>
<feature type="signal peptide" evidence="5">
    <location>
        <begin position="1"/>
        <end position="20"/>
    </location>
</feature>
<evidence type="ECO:0000256" key="2">
    <source>
        <dbReference type="ARBA" id="ARBA00023136"/>
    </source>
</evidence>
<dbReference type="InterPro" id="IPR006665">
    <property type="entry name" value="OmpA-like"/>
</dbReference>
<keyword evidence="8" id="KW-1185">Reference proteome</keyword>
<name>A0ABW5ZZR7_9BACT</name>
<protein>
    <submittedName>
        <fullName evidence="7">OmpA family protein</fullName>
    </submittedName>
</protein>
<dbReference type="InterPro" id="IPR050330">
    <property type="entry name" value="Bact_OuterMem_StrucFunc"/>
</dbReference>
<comment type="subcellular location">
    <subcellularLocation>
        <location evidence="1">Cell outer membrane</location>
    </subcellularLocation>
</comment>
<evidence type="ECO:0000256" key="5">
    <source>
        <dbReference type="SAM" id="SignalP"/>
    </source>
</evidence>
<dbReference type="PANTHER" id="PTHR30329">
    <property type="entry name" value="STATOR ELEMENT OF FLAGELLAR MOTOR COMPLEX"/>
    <property type="match status" value="1"/>
</dbReference>
<dbReference type="EMBL" id="JBHUOZ010000001">
    <property type="protein sequence ID" value="MFD2918510.1"/>
    <property type="molecule type" value="Genomic_DNA"/>
</dbReference>
<dbReference type="Proteomes" id="UP001597511">
    <property type="component" value="Unassembled WGS sequence"/>
</dbReference>
<dbReference type="SUPFAM" id="SSF103088">
    <property type="entry name" value="OmpA-like"/>
    <property type="match status" value="1"/>
</dbReference>
<dbReference type="RefSeq" id="WP_386094773.1">
    <property type="nucleotide sequence ID" value="NZ_JBHUOZ010000001.1"/>
</dbReference>
<organism evidence="7 8">
    <name type="scientific">Terrimonas rubra</name>
    <dbReference type="NCBI Taxonomy" id="1035890"/>
    <lineage>
        <taxon>Bacteria</taxon>
        <taxon>Pseudomonadati</taxon>
        <taxon>Bacteroidota</taxon>
        <taxon>Chitinophagia</taxon>
        <taxon>Chitinophagales</taxon>
        <taxon>Chitinophagaceae</taxon>
        <taxon>Terrimonas</taxon>
    </lineage>
</organism>
<keyword evidence="5" id="KW-0732">Signal</keyword>
<accession>A0ABW5ZZR7</accession>
<sequence>MKKVNSLLALFLLFAIVSRGQQSDYAKGNFYVGAQGGYLFKNKANNDNKAWHLKDGRFAELNIGYKKNSWGIGGSLGYLLLQRDPKKFETHYVNRRQMYDSVTAGIVPPLTAGFDVQPQDLQFGKAQHAQFEYEDLDSYYFLLGPEYWLGKGRWKGLLQAQAGVGYTQFGYYVVNGRTDMIKETELYQDAGGNNYDVTASADYVNFGGTTKTFNTASGNVTGIITDKRVIHFMARATASVEYFITPTIAAHISGSYWYIPSPEMTAFSSDQGSYVYQTQPTGPAYQGRYSFTNNYSSNTISNFSANAGIKVFLHKNTKTPKPAPVKEPVPEAVAPTPAPVVKAVAKDVVIVVKDKQTGLALGGVQVQVLKDGAYYTTGLTDQNGQLEKITAVSPGNYTIKGSKNNIATNSVDITTTDFEQEAKNIFKELLHDDPRFTLIGTTVNKKDKSNLSGINTSLTNVFNAGVTHQVSDAGGKFIYQLEQGTDYTVVANEKGFFSNSETVTTKGLDRSKTLYTTLLLGIDELSAGNQFELKNILYPLNKADITPEAALILDRLVNTMNDNPELEIELSSHTDSRGSAAYNQSLSQKRAQSAINYLVKKGIAKKRLVAKGYGESRLLNSCADGTNCSEEEHAINRRTEIKVLKNN</sequence>
<evidence type="ECO:0000256" key="1">
    <source>
        <dbReference type="ARBA" id="ARBA00004442"/>
    </source>
</evidence>
<proteinExistence type="predicted"/>
<dbReference type="Gene3D" id="3.30.1330.60">
    <property type="entry name" value="OmpA-like domain"/>
    <property type="match status" value="1"/>
</dbReference>
<reference evidence="8" key="1">
    <citation type="journal article" date="2019" name="Int. J. Syst. Evol. Microbiol.">
        <title>The Global Catalogue of Microorganisms (GCM) 10K type strain sequencing project: providing services to taxonomists for standard genome sequencing and annotation.</title>
        <authorList>
            <consortium name="The Broad Institute Genomics Platform"/>
            <consortium name="The Broad Institute Genome Sequencing Center for Infectious Disease"/>
            <person name="Wu L."/>
            <person name="Ma J."/>
        </authorList>
    </citation>
    <scope>NUCLEOTIDE SEQUENCE [LARGE SCALE GENOMIC DNA]</scope>
    <source>
        <strain evidence="8">KCTC 23299</strain>
    </source>
</reference>
<evidence type="ECO:0000313" key="8">
    <source>
        <dbReference type="Proteomes" id="UP001597511"/>
    </source>
</evidence>
<comment type="caution">
    <text evidence="7">The sequence shown here is derived from an EMBL/GenBank/DDBJ whole genome shotgun (WGS) entry which is preliminary data.</text>
</comment>
<dbReference type="CDD" id="cd07185">
    <property type="entry name" value="OmpA_C-like"/>
    <property type="match status" value="1"/>
</dbReference>
<feature type="chain" id="PRO_5046205164" evidence="5">
    <location>
        <begin position="21"/>
        <end position="647"/>
    </location>
</feature>
<dbReference type="PANTHER" id="PTHR30329:SF21">
    <property type="entry name" value="LIPOPROTEIN YIAD-RELATED"/>
    <property type="match status" value="1"/>
</dbReference>
<keyword evidence="3" id="KW-0998">Cell outer membrane</keyword>
<dbReference type="Pfam" id="PF00691">
    <property type="entry name" value="OmpA"/>
    <property type="match status" value="1"/>
</dbReference>
<dbReference type="SUPFAM" id="SSF49478">
    <property type="entry name" value="Cna protein B-type domain"/>
    <property type="match status" value="1"/>
</dbReference>
<gene>
    <name evidence="7" type="ORF">ACFS6H_02240</name>
</gene>
<dbReference type="PROSITE" id="PS51123">
    <property type="entry name" value="OMPA_2"/>
    <property type="match status" value="1"/>
</dbReference>